<dbReference type="KEGG" id="cput:CONPUDRAFT_169061"/>
<sequence>MPAPGPLHLTPASNAVTAHPSSINNAITLSPRTVLSFLSRLCPMASSTNDFYITSPSAHRSLALSLVSPQQSRAPHTSARESHLLPLYRCSPSFDTFLTSAHVPPNLASTSDMPLRAVSAESASLRRSDMGDSYLEF</sequence>
<reference evidence="2" key="1">
    <citation type="journal article" date="2012" name="Science">
        <title>The Paleozoic origin of enzymatic lignin decomposition reconstructed from 31 fungal genomes.</title>
        <authorList>
            <person name="Floudas D."/>
            <person name="Binder M."/>
            <person name="Riley R."/>
            <person name="Barry K."/>
            <person name="Blanchette R.A."/>
            <person name="Henrissat B."/>
            <person name="Martinez A.T."/>
            <person name="Otillar R."/>
            <person name="Spatafora J.W."/>
            <person name="Yadav J.S."/>
            <person name="Aerts A."/>
            <person name="Benoit I."/>
            <person name="Boyd A."/>
            <person name="Carlson A."/>
            <person name="Copeland A."/>
            <person name="Coutinho P.M."/>
            <person name="de Vries R.P."/>
            <person name="Ferreira P."/>
            <person name="Findley K."/>
            <person name="Foster B."/>
            <person name="Gaskell J."/>
            <person name="Glotzer D."/>
            <person name="Gorecki P."/>
            <person name="Heitman J."/>
            <person name="Hesse C."/>
            <person name="Hori C."/>
            <person name="Igarashi K."/>
            <person name="Jurgens J.A."/>
            <person name="Kallen N."/>
            <person name="Kersten P."/>
            <person name="Kohler A."/>
            <person name="Kuees U."/>
            <person name="Kumar T.K.A."/>
            <person name="Kuo A."/>
            <person name="LaButti K."/>
            <person name="Larrondo L.F."/>
            <person name="Lindquist E."/>
            <person name="Ling A."/>
            <person name="Lombard V."/>
            <person name="Lucas S."/>
            <person name="Lundell T."/>
            <person name="Martin R."/>
            <person name="McLaughlin D.J."/>
            <person name="Morgenstern I."/>
            <person name="Morin E."/>
            <person name="Murat C."/>
            <person name="Nagy L.G."/>
            <person name="Nolan M."/>
            <person name="Ohm R.A."/>
            <person name="Patyshakuliyeva A."/>
            <person name="Rokas A."/>
            <person name="Ruiz-Duenas F.J."/>
            <person name="Sabat G."/>
            <person name="Salamov A."/>
            <person name="Samejima M."/>
            <person name="Schmutz J."/>
            <person name="Slot J.C."/>
            <person name="St John F."/>
            <person name="Stenlid J."/>
            <person name="Sun H."/>
            <person name="Sun S."/>
            <person name="Syed K."/>
            <person name="Tsang A."/>
            <person name="Wiebenga A."/>
            <person name="Young D."/>
            <person name="Pisabarro A."/>
            <person name="Eastwood D.C."/>
            <person name="Martin F."/>
            <person name="Cullen D."/>
            <person name="Grigoriev I.V."/>
            <person name="Hibbett D.S."/>
        </authorList>
    </citation>
    <scope>NUCLEOTIDE SEQUENCE [LARGE SCALE GENOMIC DNA]</scope>
    <source>
        <strain evidence="2">RWD-64-598 SS2</strain>
    </source>
</reference>
<protein>
    <submittedName>
        <fullName evidence="1">Uncharacterized protein</fullName>
    </submittedName>
</protein>
<dbReference type="AlphaFoldDB" id="A0A5M3M930"/>
<evidence type="ECO:0000313" key="1">
    <source>
        <dbReference type="EMBL" id="EIW75782.1"/>
    </source>
</evidence>
<evidence type="ECO:0000313" key="2">
    <source>
        <dbReference type="Proteomes" id="UP000053558"/>
    </source>
</evidence>
<dbReference type="EMBL" id="JH711587">
    <property type="protein sequence ID" value="EIW75782.1"/>
    <property type="molecule type" value="Genomic_DNA"/>
</dbReference>
<name>A0A5M3M930_CONPW</name>
<comment type="caution">
    <text evidence="1">The sequence shown here is derived from an EMBL/GenBank/DDBJ whole genome shotgun (WGS) entry which is preliminary data.</text>
</comment>
<dbReference type="Proteomes" id="UP000053558">
    <property type="component" value="Unassembled WGS sequence"/>
</dbReference>
<gene>
    <name evidence="1" type="ORF">CONPUDRAFT_169061</name>
</gene>
<dbReference type="RefSeq" id="XP_007773805.1">
    <property type="nucleotide sequence ID" value="XM_007775615.1"/>
</dbReference>
<keyword evidence="2" id="KW-1185">Reference proteome</keyword>
<dbReference type="GeneID" id="19206139"/>
<accession>A0A5M3M930</accession>
<organism evidence="1 2">
    <name type="scientific">Coniophora puteana (strain RWD-64-598)</name>
    <name type="common">Brown rot fungus</name>
    <dbReference type="NCBI Taxonomy" id="741705"/>
    <lineage>
        <taxon>Eukaryota</taxon>
        <taxon>Fungi</taxon>
        <taxon>Dikarya</taxon>
        <taxon>Basidiomycota</taxon>
        <taxon>Agaricomycotina</taxon>
        <taxon>Agaricomycetes</taxon>
        <taxon>Agaricomycetidae</taxon>
        <taxon>Boletales</taxon>
        <taxon>Coniophorineae</taxon>
        <taxon>Coniophoraceae</taxon>
        <taxon>Coniophora</taxon>
    </lineage>
</organism>
<proteinExistence type="predicted"/>